<dbReference type="NCBIfam" id="NF033921">
    <property type="entry name" value="por_somb"/>
    <property type="match status" value="1"/>
</dbReference>
<dbReference type="PANTHER" id="PTHR43308:SF1">
    <property type="entry name" value="OUTER MEMBRANE PROTEIN ALPHA"/>
    <property type="match status" value="1"/>
</dbReference>
<dbReference type="InterPro" id="IPR038673">
    <property type="entry name" value="OprB_sf"/>
</dbReference>
<keyword evidence="6" id="KW-1185">Reference proteome</keyword>
<organism evidence="5 6">
    <name type="scientific">Coleofasciculus chthonoplastes PCC 7420</name>
    <dbReference type="NCBI Taxonomy" id="118168"/>
    <lineage>
        <taxon>Bacteria</taxon>
        <taxon>Bacillati</taxon>
        <taxon>Cyanobacteriota</taxon>
        <taxon>Cyanophyceae</taxon>
        <taxon>Coleofasciculales</taxon>
        <taxon>Coleofasciculaceae</taxon>
        <taxon>Coleofasciculus</taxon>
    </lineage>
</organism>
<gene>
    <name evidence="5" type="ORF">MC7420_5860</name>
</gene>
<dbReference type="PANTHER" id="PTHR43308">
    <property type="entry name" value="OUTER MEMBRANE PROTEIN ALPHA-RELATED"/>
    <property type="match status" value="1"/>
</dbReference>
<dbReference type="AlphaFoldDB" id="B4VVY0"/>
<protein>
    <submittedName>
        <fullName evidence="5">Carbohydrate-selective porin, OprB family</fullName>
    </submittedName>
</protein>
<dbReference type="InterPro" id="IPR007049">
    <property type="entry name" value="Carb-sel_porin_OprB"/>
</dbReference>
<dbReference type="PROSITE" id="PS51272">
    <property type="entry name" value="SLH"/>
    <property type="match status" value="1"/>
</dbReference>
<dbReference type="Pfam" id="PF04966">
    <property type="entry name" value="OprB"/>
    <property type="match status" value="1"/>
</dbReference>
<dbReference type="SUPFAM" id="SSF56935">
    <property type="entry name" value="Porins"/>
    <property type="match status" value="1"/>
</dbReference>
<comment type="similarity">
    <text evidence="1 2">Belongs to the OprB family.</text>
</comment>
<dbReference type="RefSeq" id="WP_006102742.1">
    <property type="nucleotide sequence ID" value="NZ_DS989855.1"/>
</dbReference>
<evidence type="ECO:0000256" key="3">
    <source>
        <dbReference type="SAM" id="Coils"/>
    </source>
</evidence>
<dbReference type="Proteomes" id="UP000003835">
    <property type="component" value="Unassembled WGS sequence"/>
</dbReference>
<feature type="chain" id="PRO_5002825748" evidence="2">
    <location>
        <begin position="30"/>
        <end position="577"/>
    </location>
</feature>
<dbReference type="STRING" id="118168.MC7420_5860"/>
<dbReference type="OrthoDB" id="580845at2"/>
<keyword evidence="3" id="KW-0175">Coiled coil</keyword>
<evidence type="ECO:0000313" key="6">
    <source>
        <dbReference type="Proteomes" id="UP000003835"/>
    </source>
</evidence>
<dbReference type="Pfam" id="PF00395">
    <property type="entry name" value="SLH"/>
    <property type="match status" value="1"/>
</dbReference>
<dbReference type="InterPro" id="IPR047684">
    <property type="entry name" value="Por_som-like"/>
</dbReference>
<proteinExistence type="inferred from homology"/>
<dbReference type="InterPro" id="IPR001119">
    <property type="entry name" value="SLH_dom"/>
</dbReference>
<feature type="domain" description="SLH" evidence="4">
    <location>
        <begin position="101"/>
        <end position="165"/>
    </location>
</feature>
<dbReference type="GO" id="GO:0015288">
    <property type="term" value="F:porin activity"/>
    <property type="evidence" value="ECO:0007669"/>
    <property type="project" value="InterPro"/>
</dbReference>
<dbReference type="Gene3D" id="2.40.160.180">
    <property type="entry name" value="Carbohydrate-selective porin OprB"/>
    <property type="match status" value="1"/>
</dbReference>
<feature type="signal peptide" evidence="2">
    <location>
        <begin position="1"/>
        <end position="29"/>
    </location>
</feature>
<dbReference type="EMBL" id="DS989855">
    <property type="protein sequence ID" value="EDX73980.1"/>
    <property type="molecule type" value="Genomic_DNA"/>
</dbReference>
<feature type="coiled-coil region" evidence="3">
    <location>
        <begin position="172"/>
        <end position="206"/>
    </location>
</feature>
<accession>B4VVY0</accession>
<sequence length="577" mass="63034">MKSTLVWKTLQLSSALLGLSLFVANNADAEIPNPTASTRESTAELNRQLSETPVKINPLQIASDVSPGLSPTNTNSNRELLEQIQRYSSENGVESLDQVTSVGQLRDVSPGDWAYEALRSLVERYGCIAGYPDGTYRGNRALTRYEFAAGLNACLNQIERLIGTGGFDETELETLRRLIQEFEAELATLGARVDNLEGRVAFLEDNQFSTTTKLKGEVIFNLASAFGDEKADSDEDVDDNLTFSNRTRLNFDTSFMGEDRLRVRLQAGNTPEFDEATGTEMSRQGFESFTGEDGNDVEINDLYYRFPLGDKIRLLVGANGFDFNDIAEIHNPILESSGTGALNRFNRRNPFVFRNNAEQGVGANIQFSDSLSLDLGYLTGESNSPLDKDGVFDGDFTAISQLNLALGEKLDLGFAFGYSYYPGEDVNLSGSTGSPLAKEPFGEIATSALRFGIQGSWRVAPKINIAGWGGYINAEAEAGDREGDNAELWTWMGNVSFLDLGKEGAAFSVAAGIPPKLTDVDGGLDDDDTSFLIEAQYQYPLTDNILITPGAYVILNPNHDDGNDDIWVGTIRTTFSF</sequence>
<dbReference type="InterPro" id="IPR051465">
    <property type="entry name" value="Cell_Envelope_Struct_Comp"/>
</dbReference>
<evidence type="ECO:0000256" key="2">
    <source>
        <dbReference type="RuleBase" id="RU363072"/>
    </source>
</evidence>
<dbReference type="GO" id="GO:0008643">
    <property type="term" value="P:carbohydrate transport"/>
    <property type="evidence" value="ECO:0007669"/>
    <property type="project" value="InterPro"/>
</dbReference>
<name>B4VVY0_9CYAN</name>
<evidence type="ECO:0000313" key="5">
    <source>
        <dbReference type="EMBL" id="EDX73980.1"/>
    </source>
</evidence>
<dbReference type="HOGENOM" id="CLU_018575_1_0_3"/>
<keyword evidence="2" id="KW-0732">Signal</keyword>
<evidence type="ECO:0000259" key="4">
    <source>
        <dbReference type="PROSITE" id="PS51272"/>
    </source>
</evidence>
<reference evidence="5 6" key="1">
    <citation type="submission" date="2008-07" db="EMBL/GenBank/DDBJ databases">
        <authorList>
            <person name="Tandeau de Marsac N."/>
            <person name="Ferriera S."/>
            <person name="Johnson J."/>
            <person name="Kravitz S."/>
            <person name="Beeson K."/>
            <person name="Sutton G."/>
            <person name="Rogers Y.-H."/>
            <person name="Friedman R."/>
            <person name="Frazier M."/>
            <person name="Venter J.C."/>
        </authorList>
    </citation>
    <scope>NUCLEOTIDE SEQUENCE [LARGE SCALE GENOMIC DNA]</scope>
    <source>
        <strain evidence="5 6">PCC 7420</strain>
    </source>
</reference>
<dbReference type="GO" id="GO:0016020">
    <property type="term" value="C:membrane"/>
    <property type="evidence" value="ECO:0007669"/>
    <property type="project" value="InterPro"/>
</dbReference>
<evidence type="ECO:0000256" key="1">
    <source>
        <dbReference type="ARBA" id="ARBA00008769"/>
    </source>
</evidence>
<dbReference type="eggNOG" id="COG3659">
    <property type="taxonomic scope" value="Bacteria"/>
</dbReference>